<organism evidence="4 5">
    <name type="scientific">Salinithrix halophila</name>
    <dbReference type="NCBI Taxonomy" id="1485204"/>
    <lineage>
        <taxon>Bacteria</taxon>
        <taxon>Bacillati</taxon>
        <taxon>Bacillota</taxon>
        <taxon>Bacilli</taxon>
        <taxon>Bacillales</taxon>
        <taxon>Thermoactinomycetaceae</taxon>
        <taxon>Salinithrix</taxon>
    </lineage>
</organism>
<evidence type="ECO:0000256" key="2">
    <source>
        <dbReference type="SAM" id="Phobius"/>
    </source>
</evidence>
<proteinExistence type="predicted"/>
<feature type="transmembrane region" description="Helical" evidence="2">
    <location>
        <begin position="442"/>
        <end position="461"/>
    </location>
</feature>
<evidence type="ECO:0000256" key="3">
    <source>
        <dbReference type="SAM" id="SignalP"/>
    </source>
</evidence>
<keyword evidence="2" id="KW-0812">Transmembrane</keyword>
<protein>
    <recommendedName>
        <fullName evidence="6">LPXTG-motif cell wall anchor domain-containing protein</fullName>
    </recommendedName>
</protein>
<comment type="caution">
    <text evidence="4">The sequence shown here is derived from an EMBL/GenBank/DDBJ whole genome shotgun (WGS) entry which is preliminary data.</text>
</comment>
<feature type="signal peptide" evidence="3">
    <location>
        <begin position="1"/>
        <end position="25"/>
    </location>
</feature>
<dbReference type="EMBL" id="JBHSAP010000007">
    <property type="protein sequence ID" value="MFC4076017.1"/>
    <property type="molecule type" value="Genomic_DNA"/>
</dbReference>
<feature type="region of interest" description="Disordered" evidence="1">
    <location>
        <begin position="30"/>
        <end position="109"/>
    </location>
</feature>
<keyword evidence="3" id="KW-0732">Signal</keyword>
<name>A0ABV8JGV1_9BACL</name>
<evidence type="ECO:0000256" key="1">
    <source>
        <dbReference type="SAM" id="MobiDB-lite"/>
    </source>
</evidence>
<keyword evidence="2" id="KW-0472">Membrane</keyword>
<keyword evidence="5" id="KW-1185">Reference proteome</keyword>
<evidence type="ECO:0008006" key="6">
    <source>
        <dbReference type="Google" id="ProtNLM"/>
    </source>
</evidence>
<dbReference type="Proteomes" id="UP001595843">
    <property type="component" value="Unassembled WGS sequence"/>
</dbReference>
<reference evidence="5" key="1">
    <citation type="journal article" date="2019" name="Int. J. Syst. Evol. Microbiol.">
        <title>The Global Catalogue of Microorganisms (GCM) 10K type strain sequencing project: providing services to taxonomists for standard genome sequencing and annotation.</title>
        <authorList>
            <consortium name="The Broad Institute Genomics Platform"/>
            <consortium name="The Broad Institute Genome Sequencing Center for Infectious Disease"/>
            <person name="Wu L."/>
            <person name="Ma J."/>
        </authorList>
    </citation>
    <scope>NUCLEOTIDE SEQUENCE [LARGE SCALE GENOMIC DNA]</scope>
    <source>
        <strain evidence="5">IBRC-M 10813</strain>
    </source>
</reference>
<gene>
    <name evidence="4" type="ORF">ACFOUO_04260</name>
</gene>
<keyword evidence="2" id="KW-1133">Transmembrane helix</keyword>
<feature type="chain" id="PRO_5045298042" description="LPXTG-motif cell wall anchor domain-containing protein" evidence="3">
    <location>
        <begin position="26"/>
        <end position="469"/>
    </location>
</feature>
<evidence type="ECO:0000313" key="5">
    <source>
        <dbReference type="Proteomes" id="UP001595843"/>
    </source>
</evidence>
<feature type="compositionally biased region" description="Basic and acidic residues" evidence="1">
    <location>
        <begin position="403"/>
        <end position="436"/>
    </location>
</feature>
<sequence>MKKLILSALALILMLTLTPAGLIQAAPIPADSSANEQHPSEKEGVNTENPQQEREGSPAKEGPADQVTTPVLPNPGKTPPMDKTKPPAKDQKPDPKKETPSQGTFDIALEHEPTEDGLIVKASIREITNGDADGTWTFQMGSETIIRKGKSPQQQVEFKLPKSELKAGTVHLIDVRFEGNIQGNAYSLHAEDEYRVPDLPGADNLDLSYGVYHEGFVVNAALPNAERAKGTWTFTLNGHTETLKNVTGVRQKATLGLRDEGAQPGQRFKVRVTFNGKSEGKKFRASNDIAVRFVNVDVTASCTEKGVAVQGELLGAKHTNGNWTLILDGEKQQREESGTTESPIHRALFSKKTITPGEYIVHADYQGTMDNGVPVRLYNVANNNLKADDPCVTVPDTDEGEEDRDKGEKPDDGKDAPSPGKDKETSGKIKNGEKLPETSVRYPTGMLTGGVLTFIGLTVFATRRKFNKN</sequence>
<feature type="compositionally biased region" description="Basic and acidic residues" evidence="1">
    <location>
        <begin position="38"/>
        <end position="58"/>
    </location>
</feature>
<evidence type="ECO:0000313" key="4">
    <source>
        <dbReference type="EMBL" id="MFC4076017.1"/>
    </source>
</evidence>
<accession>A0ABV8JGV1</accession>
<feature type="region of interest" description="Disordered" evidence="1">
    <location>
        <begin position="387"/>
        <end position="442"/>
    </location>
</feature>
<dbReference type="RefSeq" id="WP_380702475.1">
    <property type="nucleotide sequence ID" value="NZ_JBHSAP010000007.1"/>
</dbReference>
<feature type="compositionally biased region" description="Basic and acidic residues" evidence="1">
    <location>
        <begin position="80"/>
        <end position="99"/>
    </location>
</feature>